<dbReference type="EMBL" id="BMVG01000018">
    <property type="protein sequence ID" value="GHE08883.1"/>
    <property type="molecule type" value="Genomic_DNA"/>
</dbReference>
<dbReference type="Proteomes" id="UP000655443">
    <property type="component" value="Unassembled WGS sequence"/>
</dbReference>
<evidence type="ECO:0000313" key="2">
    <source>
        <dbReference type="Proteomes" id="UP000655443"/>
    </source>
</evidence>
<gene>
    <name evidence="1" type="ORF">GCM10010339_59250</name>
</gene>
<evidence type="ECO:0000313" key="1">
    <source>
        <dbReference type="EMBL" id="GHE08883.1"/>
    </source>
</evidence>
<reference evidence="1" key="2">
    <citation type="submission" date="2020-09" db="EMBL/GenBank/DDBJ databases">
        <authorList>
            <person name="Sun Q."/>
            <person name="Ohkuma M."/>
        </authorList>
    </citation>
    <scope>NUCLEOTIDE SEQUENCE</scope>
    <source>
        <strain evidence="1">JCM 4714</strain>
    </source>
</reference>
<reference evidence="1" key="1">
    <citation type="journal article" date="2014" name="Int. J. Syst. Evol. Microbiol.">
        <title>Complete genome sequence of Corynebacterium casei LMG S-19264T (=DSM 44701T), isolated from a smear-ripened cheese.</title>
        <authorList>
            <consortium name="US DOE Joint Genome Institute (JGI-PGF)"/>
            <person name="Walter F."/>
            <person name="Albersmeier A."/>
            <person name="Kalinowski J."/>
            <person name="Ruckert C."/>
        </authorList>
    </citation>
    <scope>NUCLEOTIDE SEQUENCE</scope>
    <source>
        <strain evidence="1">JCM 4714</strain>
    </source>
</reference>
<dbReference type="AlphaFoldDB" id="A0A919D5G3"/>
<keyword evidence="2" id="KW-1185">Reference proteome</keyword>
<dbReference type="RefSeq" id="WP_189956692.1">
    <property type="nucleotide sequence ID" value="NZ_BMVG01000018.1"/>
</dbReference>
<accession>A0A919D5G3</accession>
<proteinExistence type="predicted"/>
<protein>
    <submittedName>
        <fullName evidence="1">Uncharacterized protein</fullName>
    </submittedName>
</protein>
<name>A0A919D5G3_9ACTN</name>
<sequence>MTQKLNRRGITIRTARNGATAALASDLPGPNLADVTGLHRHAALRWVTYARRD</sequence>
<comment type="caution">
    <text evidence="1">The sequence shown here is derived from an EMBL/GenBank/DDBJ whole genome shotgun (WGS) entry which is preliminary data.</text>
</comment>
<organism evidence="1 2">
    <name type="scientific">Streptomyces alanosinicus</name>
    <dbReference type="NCBI Taxonomy" id="68171"/>
    <lineage>
        <taxon>Bacteria</taxon>
        <taxon>Bacillati</taxon>
        <taxon>Actinomycetota</taxon>
        <taxon>Actinomycetes</taxon>
        <taxon>Kitasatosporales</taxon>
        <taxon>Streptomycetaceae</taxon>
        <taxon>Streptomyces</taxon>
    </lineage>
</organism>